<dbReference type="AlphaFoldDB" id="A0A2T1E0A8"/>
<dbReference type="EMBL" id="PVWK01000111">
    <property type="protein sequence ID" value="PSB26195.1"/>
    <property type="molecule type" value="Genomic_DNA"/>
</dbReference>
<evidence type="ECO:0000313" key="1">
    <source>
        <dbReference type="EMBL" id="PSB26195.1"/>
    </source>
</evidence>
<organism evidence="1 2">
    <name type="scientific">Stenomitos frigidus ULC18</name>
    <dbReference type="NCBI Taxonomy" id="2107698"/>
    <lineage>
        <taxon>Bacteria</taxon>
        <taxon>Bacillati</taxon>
        <taxon>Cyanobacteriota</taxon>
        <taxon>Cyanophyceae</taxon>
        <taxon>Leptolyngbyales</taxon>
        <taxon>Leptolyngbyaceae</taxon>
        <taxon>Stenomitos</taxon>
    </lineage>
</organism>
<gene>
    <name evidence="1" type="ORF">C7B82_20460</name>
</gene>
<proteinExistence type="predicted"/>
<reference evidence="2" key="1">
    <citation type="submission" date="2018-02" db="EMBL/GenBank/DDBJ databases">
        <authorList>
            <person name="Moore K."/>
            <person name="Momper L."/>
        </authorList>
    </citation>
    <scope>NUCLEOTIDE SEQUENCE [LARGE SCALE GENOMIC DNA]</scope>
    <source>
        <strain evidence="2">ULC18</strain>
    </source>
</reference>
<keyword evidence="2" id="KW-1185">Reference proteome</keyword>
<dbReference type="Proteomes" id="UP000239576">
    <property type="component" value="Unassembled WGS sequence"/>
</dbReference>
<sequence length="81" mass="8724">MGNAIDKLKQLRHDLVSGQKQIDDATATGKTSLMNVLKAHGIKAEKVLEFDLNGNGIFLMGGKKYACQIESDGVSYGEIKA</sequence>
<protein>
    <submittedName>
        <fullName evidence="1">Uncharacterized protein</fullName>
    </submittedName>
</protein>
<dbReference type="RefSeq" id="WP_106258158.1">
    <property type="nucleotide sequence ID" value="NZ_CAWNSW010000045.1"/>
</dbReference>
<reference evidence="1 2" key="2">
    <citation type="submission" date="2018-03" db="EMBL/GenBank/DDBJ databases">
        <title>The ancient ancestry and fast evolution of plastids.</title>
        <authorList>
            <person name="Moore K.R."/>
            <person name="Magnabosco C."/>
            <person name="Momper L."/>
            <person name="Gold D.A."/>
            <person name="Bosak T."/>
            <person name="Fournier G.P."/>
        </authorList>
    </citation>
    <scope>NUCLEOTIDE SEQUENCE [LARGE SCALE GENOMIC DNA]</scope>
    <source>
        <strain evidence="1 2">ULC18</strain>
    </source>
</reference>
<comment type="caution">
    <text evidence="1">The sequence shown here is derived from an EMBL/GenBank/DDBJ whole genome shotgun (WGS) entry which is preliminary data.</text>
</comment>
<evidence type="ECO:0000313" key="2">
    <source>
        <dbReference type="Proteomes" id="UP000239576"/>
    </source>
</evidence>
<name>A0A2T1E0A8_9CYAN</name>
<accession>A0A2T1E0A8</accession>